<feature type="domain" description="4Fe-4S ferredoxin-type" evidence="7">
    <location>
        <begin position="11"/>
        <end position="41"/>
    </location>
</feature>
<gene>
    <name evidence="8" type="ORF">CEE37_02815</name>
</gene>
<keyword evidence="4 6" id="KW-0408">Iron</keyword>
<evidence type="ECO:0000256" key="3">
    <source>
        <dbReference type="ARBA" id="ARBA00022737"/>
    </source>
</evidence>
<comment type="cofactor">
    <cofactor evidence="6">
        <name>[4Fe-4S] cluster</name>
        <dbReference type="ChEBI" id="CHEBI:49883"/>
    </cofactor>
    <text evidence="6">Binds 2 [4Fe-4S] clusters.</text>
</comment>
<dbReference type="PROSITE" id="PS51379">
    <property type="entry name" value="4FE4S_FER_2"/>
    <property type="match status" value="2"/>
</dbReference>
<keyword evidence="2 6" id="KW-0479">Metal-binding</keyword>
<dbReference type="InterPro" id="IPR017900">
    <property type="entry name" value="4Fe4S_Fe_S_CS"/>
</dbReference>
<dbReference type="AlphaFoldDB" id="A0A532V2R0"/>
<dbReference type="PANTHER" id="PTHR32479:SF20">
    <property type="entry name" value="GLYCOLATE OXIDASE IRON-SULFUR SUBUNIT"/>
    <property type="match status" value="1"/>
</dbReference>
<dbReference type="GO" id="GO:0051539">
    <property type="term" value="F:4 iron, 4 sulfur cluster binding"/>
    <property type="evidence" value="ECO:0007669"/>
    <property type="project" value="UniProtKB-UniRule"/>
</dbReference>
<dbReference type="EC" id="1.1.99.14" evidence="6"/>
<evidence type="ECO:0000313" key="8">
    <source>
        <dbReference type="EMBL" id="TKJ41510.1"/>
    </source>
</evidence>
<dbReference type="Proteomes" id="UP000319619">
    <property type="component" value="Unassembled WGS sequence"/>
</dbReference>
<comment type="catalytic activity">
    <reaction evidence="6">
        <text>(R)-lactate + A = pyruvate + AH2</text>
        <dbReference type="Rhea" id="RHEA:15089"/>
        <dbReference type="ChEBI" id="CHEBI:13193"/>
        <dbReference type="ChEBI" id="CHEBI:15361"/>
        <dbReference type="ChEBI" id="CHEBI:16004"/>
        <dbReference type="ChEBI" id="CHEBI:17499"/>
    </reaction>
</comment>
<organism evidence="8 9">
    <name type="scientific">candidate division LCP-89 bacterium B3_LCP</name>
    <dbReference type="NCBI Taxonomy" id="2012998"/>
    <lineage>
        <taxon>Bacteria</taxon>
        <taxon>Pseudomonadati</taxon>
        <taxon>Bacteria division LCP-89</taxon>
    </lineage>
</organism>
<dbReference type="EMBL" id="NJBN01000002">
    <property type="protein sequence ID" value="TKJ41510.1"/>
    <property type="molecule type" value="Genomic_DNA"/>
</dbReference>
<dbReference type="InterPro" id="IPR012257">
    <property type="entry name" value="Glc_ox_4Fe-4S"/>
</dbReference>
<dbReference type="InterPro" id="IPR017896">
    <property type="entry name" value="4Fe4S_Fe-S-bd"/>
</dbReference>
<evidence type="ECO:0000256" key="6">
    <source>
        <dbReference type="PIRNR" id="PIRNR000139"/>
    </source>
</evidence>
<evidence type="ECO:0000259" key="7">
    <source>
        <dbReference type="PROSITE" id="PS51379"/>
    </source>
</evidence>
<evidence type="ECO:0000256" key="2">
    <source>
        <dbReference type="ARBA" id="ARBA00022723"/>
    </source>
</evidence>
<keyword evidence="1 6" id="KW-0004">4Fe-4S</keyword>
<reference evidence="8 9" key="1">
    <citation type="submission" date="2017-06" db="EMBL/GenBank/DDBJ databases">
        <title>Novel microbial phyla capable of carbon fixation and sulfur reduction in deep-sea sediments.</title>
        <authorList>
            <person name="Huang J."/>
            <person name="Baker B."/>
            <person name="Wang Y."/>
        </authorList>
    </citation>
    <scope>NUCLEOTIDE SEQUENCE [LARGE SCALE GENOMIC DNA]</scope>
    <source>
        <strain evidence="8">B3_LCP</strain>
    </source>
</reference>
<evidence type="ECO:0000256" key="5">
    <source>
        <dbReference type="ARBA" id="ARBA00023014"/>
    </source>
</evidence>
<protein>
    <recommendedName>
        <fullName evidence="6">Glycolate oxidase iron-sulfur subunit</fullName>
        <ecNumber evidence="6">1.1.99.14</ecNumber>
    </recommendedName>
</protein>
<evidence type="ECO:0000256" key="4">
    <source>
        <dbReference type="ARBA" id="ARBA00023004"/>
    </source>
</evidence>
<keyword evidence="3" id="KW-0677">Repeat</keyword>
<accession>A0A532V2R0</accession>
<dbReference type="PANTHER" id="PTHR32479">
    <property type="entry name" value="GLYCOLATE OXIDASE IRON-SULFUR SUBUNIT"/>
    <property type="match status" value="1"/>
</dbReference>
<comment type="caution">
    <text evidence="8">The sequence shown here is derived from an EMBL/GenBank/DDBJ whole genome shotgun (WGS) entry which is preliminary data.</text>
</comment>
<proteinExistence type="predicted"/>
<dbReference type="Pfam" id="PF13183">
    <property type="entry name" value="Fer4_8"/>
    <property type="match status" value="1"/>
</dbReference>
<keyword evidence="6" id="KW-0813">Transport</keyword>
<dbReference type="Gene3D" id="1.10.1060.10">
    <property type="entry name" value="Alpha-helical ferredoxin"/>
    <property type="match status" value="1"/>
</dbReference>
<feature type="domain" description="4Fe-4S ferredoxin-type" evidence="7">
    <location>
        <begin position="61"/>
        <end position="92"/>
    </location>
</feature>
<dbReference type="GO" id="GO:0046872">
    <property type="term" value="F:metal ion binding"/>
    <property type="evidence" value="ECO:0007669"/>
    <property type="project" value="UniProtKB-UniRule"/>
</dbReference>
<dbReference type="InterPro" id="IPR004017">
    <property type="entry name" value="Cys_rich_dom"/>
</dbReference>
<keyword evidence="5 6" id="KW-0411">Iron-sulfur</keyword>
<dbReference type="Pfam" id="PF02754">
    <property type="entry name" value="CCG"/>
    <property type="match status" value="2"/>
</dbReference>
<comment type="function">
    <text evidence="6">Component of a complex that catalyzes the oxidation of glycolate to glyoxylate.</text>
</comment>
<dbReference type="GO" id="GO:0019154">
    <property type="term" value="F:glycolate dehydrogenase activity"/>
    <property type="evidence" value="ECO:0007669"/>
    <property type="project" value="UniProtKB-EC"/>
</dbReference>
<dbReference type="InterPro" id="IPR009051">
    <property type="entry name" value="Helical_ferredxn"/>
</dbReference>
<name>A0A532V2R0_UNCL8</name>
<sequence length="434" mass="47786">MAPEMELSTHAQTALEQIEKCTSCGLCKDVCPVFALTFREAESPRGKINLLRAVLDAKLESAPETADVFNRCLLCYACQDACPAGVSTEKIWISGRQTIADEAGIPLLKSLFLKQFLTNSSLWKTALKVGAKLPGGDTTIKLKGMRFPRPSQNRLDRILPEVLEPRGKQVGRIAFFPGCMLTEVFPHIGLKAAEILAHLGYEVITPQDRVCCGAPAFNNGDMDTGRKLAQKNLEVYSHMEVDAVISPDATCGGAFRHEYDILFPPGSIGHSEHREFRKKVKDFGEFLLQVFSKRSDVGFKPVENVVSVHDSCHLNHLQHKADVPRKLLSYIPELKQVESPRNELCCGFGGSYSVIFPSESKAIARRKLDFMQSSGGKTFVVGSPGCLWNLRTEAAELALDVSVVHYLELVWYSLIGAAKQTKSPVSKESDSVAD</sequence>
<dbReference type="SUPFAM" id="SSF46548">
    <property type="entry name" value="alpha-helical ferredoxin"/>
    <property type="match status" value="1"/>
</dbReference>
<evidence type="ECO:0000256" key="1">
    <source>
        <dbReference type="ARBA" id="ARBA00022485"/>
    </source>
</evidence>
<comment type="catalytic activity">
    <reaction evidence="6">
        <text>glycolate + A = glyoxylate + AH2</text>
        <dbReference type="Rhea" id="RHEA:21264"/>
        <dbReference type="ChEBI" id="CHEBI:13193"/>
        <dbReference type="ChEBI" id="CHEBI:17499"/>
        <dbReference type="ChEBI" id="CHEBI:29805"/>
        <dbReference type="ChEBI" id="CHEBI:36655"/>
        <dbReference type="EC" id="1.1.99.14"/>
    </reaction>
</comment>
<dbReference type="PROSITE" id="PS00198">
    <property type="entry name" value="4FE4S_FER_1"/>
    <property type="match status" value="2"/>
</dbReference>
<dbReference type="PIRSF" id="PIRSF000139">
    <property type="entry name" value="Glc_ox_4Fe-4S"/>
    <property type="match status" value="1"/>
</dbReference>
<evidence type="ECO:0000313" key="9">
    <source>
        <dbReference type="Proteomes" id="UP000319619"/>
    </source>
</evidence>
<keyword evidence="6" id="KW-0249">Electron transport</keyword>